<evidence type="ECO:0000313" key="2">
    <source>
        <dbReference type="Proteomes" id="UP000037122"/>
    </source>
</evidence>
<accession>A0A0L0NZL2</accession>
<organism evidence="1 2">
    <name type="scientific">Candidozyma auris</name>
    <name type="common">Yeast</name>
    <name type="synonym">Candida auris</name>
    <dbReference type="NCBI Taxonomy" id="498019"/>
    <lineage>
        <taxon>Eukaryota</taxon>
        <taxon>Fungi</taxon>
        <taxon>Dikarya</taxon>
        <taxon>Ascomycota</taxon>
        <taxon>Saccharomycotina</taxon>
        <taxon>Pichiomycetes</taxon>
        <taxon>Metschnikowiaceae</taxon>
        <taxon>Candidozyma</taxon>
    </lineage>
</organism>
<name>A0A0L0NZL2_CANAR</name>
<dbReference type="Proteomes" id="UP000037122">
    <property type="component" value="Unassembled WGS sequence"/>
</dbReference>
<comment type="caution">
    <text evidence="1">The sequence shown here is derived from an EMBL/GenBank/DDBJ whole genome shotgun (WGS) entry which is preliminary data.</text>
</comment>
<dbReference type="VEuPathDB" id="FungiDB:QG37_03605"/>
<dbReference type="AlphaFoldDB" id="A0A0L0NZL2"/>
<reference evidence="2" key="1">
    <citation type="journal article" date="2015" name="BMC Genomics">
        <title>Draft genome of a commonly misdiagnosed multidrug resistant pathogen Candida auris.</title>
        <authorList>
            <person name="Chatterjee S."/>
            <person name="Alampalli S.V."/>
            <person name="Nageshan R.K."/>
            <person name="Chettiar S.T."/>
            <person name="Joshi S."/>
            <person name="Tatu U.S."/>
        </authorList>
    </citation>
    <scope>NUCLEOTIDE SEQUENCE [LARGE SCALE GENOMIC DNA]</scope>
    <source>
        <strain evidence="2">6684</strain>
    </source>
</reference>
<protein>
    <submittedName>
        <fullName evidence="1">Uncharacterized protein</fullName>
    </submittedName>
</protein>
<proteinExistence type="predicted"/>
<gene>
    <name evidence="1" type="ORF">QG37_03605</name>
</gene>
<sequence>MASGEGEQNNTKHDNFGKIKNMSLFICIVKTTIKPKIFNFCSNPQALAEDPFQIKLPFVEQLLAPHSASLHSFEASTTATSISSSSSSLILLPTTFHT</sequence>
<evidence type="ECO:0000313" key="1">
    <source>
        <dbReference type="EMBL" id="KND99468.1"/>
    </source>
</evidence>
<dbReference type="EMBL" id="LGST01000023">
    <property type="protein sequence ID" value="KND99468.1"/>
    <property type="molecule type" value="Genomic_DNA"/>
</dbReference>